<dbReference type="AlphaFoldDB" id="A0A820QWM5"/>
<reference evidence="1" key="1">
    <citation type="submission" date="2021-02" db="EMBL/GenBank/DDBJ databases">
        <authorList>
            <person name="Nowell W R."/>
        </authorList>
    </citation>
    <scope>NUCLEOTIDE SEQUENCE</scope>
</reference>
<sequence length="59" mass="6471">MVVSTDKTYVNNCKKFNLKGAGIPENTLKQDKKVSKPNNDVNIAEAIAKLKILSTPPKN</sequence>
<dbReference type="EMBL" id="CAJOBF010033366">
    <property type="protein sequence ID" value="CAF4426359.1"/>
    <property type="molecule type" value="Genomic_DNA"/>
</dbReference>
<accession>A0A820QWM5</accession>
<evidence type="ECO:0000313" key="1">
    <source>
        <dbReference type="EMBL" id="CAF4426359.1"/>
    </source>
</evidence>
<gene>
    <name evidence="1" type="ORF">UXM345_LOCUS38872</name>
</gene>
<feature type="non-terminal residue" evidence="1">
    <location>
        <position position="59"/>
    </location>
</feature>
<protein>
    <submittedName>
        <fullName evidence="1">Uncharacterized protein</fullName>
    </submittedName>
</protein>
<proteinExistence type="predicted"/>
<name>A0A820QWM5_9BILA</name>
<organism evidence="1 2">
    <name type="scientific">Rotaria magnacalcarata</name>
    <dbReference type="NCBI Taxonomy" id="392030"/>
    <lineage>
        <taxon>Eukaryota</taxon>
        <taxon>Metazoa</taxon>
        <taxon>Spiralia</taxon>
        <taxon>Gnathifera</taxon>
        <taxon>Rotifera</taxon>
        <taxon>Eurotatoria</taxon>
        <taxon>Bdelloidea</taxon>
        <taxon>Philodinida</taxon>
        <taxon>Philodinidae</taxon>
        <taxon>Rotaria</taxon>
    </lineage>
</organism>
<evidence type="ECO:0000313" key="2">
    <source>
        <dbReference type="Proteomes" id="UP000663842"/>
    </source>
</evidence>
<comment type="caution">
    <text evidence="1">The sequence shown here is derived from an EMBL/GenBank/DDBJ whole genome shotgun (WGS) entry which is preliminary data.</text>
</comment>
<dbReference type="Proteomes" id="UP000663842">
    <property type="component" value="Unassembled WGS sequence"/>
</dbReference>